<dbReference type="Gene3D" id="3.40.50.2300">
    <property type="match status" value="2"/>
</dbReference>
<dbReference type="InterPro" id="IPR001610">
    <property type="entry name" value="PAC"/>
</dbReference>
<feature type="domain" description="PAC" evidence="11">
    <location>
        <begin position="441"/>
        <end position="493"/>
    </location>
</feature>
<evidence type="ECO:0000313" key="12">
    <source>
        <dbReference type="EMBL" id="WXC78194.1"/>
    </source>
</evidence>
<dbReference type="Pfam" id="PF08447">
    <property type="entry name" value="PAS_3"/>
    <property type="match status" value="1"/>
</dbReference>
<dbReference type="CDD" id="cd00082">
    <property type="entry name" value="HisKA"/>
    <property type="match status" value="1"/>
</dbReference>
<keyword evidence="7" id="KW-0067">ATP-binding</keyword>
<dbReference type="EC" id="2.7.13.3" evidence="2"/>
<proteinExistence type="predicted"/>
<feature type="domain" description="PAS" evidence="10">
    <location>
        <begin position="367"/>
        <end position="438"/>
    </location>
</feature>
<dbReference type="Pfam" id="PF04392">
    <property type="entry name" value="ABC_sub_bind"/>
    <property type="match status" value="1"/>
</dbReference>
<name>A0ABZ2NTP4_9BRAD</name>
<keyword evidence="3" id="KW-0597">Phosphoprotein</keyword>
<accession>A0ABZ2NTP4</accession>
<evidence type="ECO:0000256" key="3">
    <source>
        <dbReference type="ARBA" id="ARBA00022553"/>
    </source>
</evidence>
<dbReference type="Gene3D" id="3.30.565.10">
    <property type="entry name" value="Histidine kinase-like ATPase, C-terminal domain"/>
    <property type="match status" value="1"/>
</dbReference>
<keyword evidence="13" id="KW-1185">Reference proteome</keyword>
<dbReference type="NCBIfam" id="TIGR00229">
    <property type="entry name" value="sensory_box"/>
    <property type="match status" value="1"/>
</dbReference>
<dbReference type="InterPro" id="IPR005467">
    <property type="entry name" value="His_kinase_dom"/>
</dbReference>
<reference evidence="12" key="1">
    <citation type="journal article" date="2021" name="Int. J. Syst. Evol. Microbiol.">
        <title>Bradyrhizobium septentrionale sp. nov. (sv. septentrionale) and Bradyrhizobium quebecense sp. nov. (sv. septentrionale) associated with legumes native to Canada possess rearranged symbiosis genes and numerous insertion sequences.</title>
        <authorList>
            <person name="Bromfield E.S.P."/>
            <person name="Cloutier S."/>
        </authorList>
    </citation>
    <scope>NUCLEOTIDE SEQUENCE</scope>
    <source>
        <strain evidence="12">5S5</strain>
    </source>
</reference>
<dbReference type="InterPro" id="IPR013655">
    <property type="entry name" value="PAS_fold_3"/>
</dbReference>
<reference evidence="12" key="2">
    <citation type="submission" date="2024-03" db="EMBL/GenBank/DDBJ databases">
        <authorList>
            <person name="Bromfield E.S.P."/>
            <person name="Cloutier S."/>
        </authorList>
    </citation>
    <scope>NUCLEOTIDE SEQUENCE</scope>
    <source>
        <strain evidence="12">5S5</strain>
    </source>
</reference>
<dbReference type="InterPro" id="IPR035965">
    <property type="entry name" value="PAS-like_dom_sf"/>
</dbReference>
<keyword evidence="6" id="KW-0418">Kinase</keyword>
<evidence type="ECO:0000256" key="1">
    <source>
        <dbReference type="ARBA" id="ARBA00000085"/>
    </source>
</evidence>
<evidence type="ECO:0000256" key="5">
    <source>
        <dbReference type="ARBA" id="ARBA00022741"/>
    </source>
</evidence>
<dbReference type="InterPro" id="IPR000700">
    <property type="entry name" value="PAS-assoc_C"/>
</dbReference>
<dbReference type="EMBL" id="CP147711">
    <property type="protein sequence ID" value="WXC78194.1"/>
    <property type="molecule type" value="Genomic_DNA"/>
</dbReference>
<dbReference type="SMART" id="SM00388">
    <property type="entry name" value="HisKA"/>
    <property type="match status" value="1"/>
</dbReference>
<dbReference type="CDD" id="cd00130">
    <property type="entry name" value="PAS"/>
    <property type="match status" value="1"/>
</dbReference>
<feature type="domain" description="Histidine kinase" evidence="9">
    <location>
        <begin position="513"/>
        <end position="729"/>
    </location>
</feature>
<keyword evidence="8" id="KW-0902">Two-component regulatory system</keyword>
<keyword evidence="4" id="KW-0808">Transferase</keyword>
<gene>
    <name evidence="12" type="ORF">WDK88_33030</name>
</gene>
<dbReference type="InterPro" id="IPR004358">
    <property type="entry name" value="Sig_transdc_His_kin-like_C"/>
</dbReference>
<dbReference type="InterPro" id="IPR003661">
    <property type="entry name" value="HisK_dim/P_dom"/>
</dbReference>
<sequence length="735" mass="81230">MALLFLFAAESYAAEPQRVLMLHAFNYTFPATTLIADGARKRLLERSPQPLEIDADFLDLARNTDAEYESRVAMFLLLKYGKRPPDVVITLGSAALPFVVRHRDNIAPNVPVVFTAISPQSYSALRLPPNITGIVSEFSLDKTLALAERLQPEATRLFVIAGSGQVDRRWQSVARRSVEDRERKFEVTYLFDRSHAKLMEEVENIPHDAIVLYLTFFADNGGRAFVPAEVAGSLAAVSPAPLYAPYDTYIGNGIVGGFVETFESVGVRAADMALQILAGRDPATIAPETNPGQSYRVDHRALARWKLQESRLPPDTVVLFKEPTIWSEHRGIVSAAILIVALQSLVVAALLIQRRRRLRAENLLKESEERMTFAAAAANIGLWQFDRHRNELWTTEHCRALFGLARDAPLTRDAFLSVVHPDDLQTATQSLQKSFETEQPAISDVRIVLPGGEVRWVRMRARSRSEGGSRPDHLGGIFIDITEQKSAEAEVALQRREVEHLMRVSVLGELSGSIAHEVNQPLTAILSNAQAALHLLAQDSPDLVEIRDALEDIVHEDNRAGEVIHRLRGLLKKGERNAENVNINDLVRSTISLLNSELIGRDINVRLDLENSAFFTRGDSVQLQQVLLNLVMNAMDAMASTPITQRSIFVSTRGDQAGMVDVRVKDQGHGIGPKENGHLFEPFYTTKDHGLGLGLPLCSTIIQAHQGKLNLINDEGGGAIAVFSLPIQQPEMGNA</sequence>
<evidence type="ECO:0000259" key="11">
    <source>
        <dbReference type="PROSITE" id="PS50113"/>
    </source>
</evidence>
<dbReference type="RefSeq" id="WP_338823624.1">
    <property type="nucleotide sequence ID" value="NZ_CP147708.1"/>
</dbReference>
<dbReference type="SUPFAM" id="SSF55874">
    <property type="entry name" value="ATPase domain of HSP90 chaperone/DNA topoisomerase II/histidine kinase"/>
    <property type="match status" value="1"/>
</dbReference>
<dbReference type="InterPro" id="IPR036097">
    <property type="entry name" value="HisK_dim/P_sf"/>
</dbReference>
<dbReference type="InterPro" id="IPR007487">
    <property type="entry name" value="ABC_transpt-TYRBP-like"/>
</dbReference>
<evidence type="ECO:0000256" key="7">
    <source>
        <dbReference type="ARBA" id="ARBA00022840"/>
    </source>
</evidence>
<dbReference type="PROSITE" id="PS50113">
    <property type="entry name" value="PAC"/>
    <property type="match status" value="1"/>
</dbReference>
<protein>
    <recommendedName>
        <fullName evidence="2">histidine kinase</fullName>
        <ecNumber evidence="2">2.7.13.3</ecNumber>
    </recommendedName>
</protein>
<evidence type="ECO:0000259" key="10">
    <source>
        <dbReference type="PROSITE" id="PS50112"/>
    </source>
</evidence>
<dbReference type="PROSITE" id="PS50109">
    <property type="entry name" value="HIS_KIN"/>
    <property type="match status" value="1"/>
</dbReference>
<dbReference type="Gene3D" id="1.10.287.130">
    <property type="match status" value="1"/>
</dbReference>
<keyword evidence="5" id="KW-0547">Nucleotide-binding</keyword>
<dbReference type="SMART" id="SM00387">
    <property type="entry name" value="HATPase_c"/>
    <property type="match status" value="1"/>
</dbReference>
<dbReference type="Gene3D" id="3.30.450.20">
    <property type="entry name" value="PAS domain"/>
    <property type="match status" value="1"/>
</dbReference>
<dbReference type="SUPFAM" id="SSF47384">
    <property type="entry name" value="Homodimeric domain of signal transducing histidine kinase"/>
    <property type="match status" value="1"/>
</dbReference>
<evidence type="ECO:0000256" key="2">
    <source>
        <dbReference type="ARBA" id="ARBA00012438"/>
    </source>
</evidence>
<evidence type="ECO:0000256" key="8">
    <source>
        <dbReference type="ARBA" id="ARBA00023012"/>
    </source>
</evidence>
<dbReference type="PROSITE" id="PS50112">
    <property type="entry name" value="PAS"/>
    <property type="match status" value="1"/>
</dbReference>
<dbReference type="PANTHER" id="PTHR43065">
    <property type="entry name" value="SENSOR HISTIDINE KINASE"/>
    <property type="match status" value="1"/>
</dbReference>
<dbReference type="Proteomes" id="UP001432046">
    <property type="component" value="Chromosome"/>
</dbReference>
<dbReference type="Pfam" id="PF00512">
    <property type="entry name" value="HisKA"/>
    <property type="match status" value="1"/>
</dbReference>
<dbReference type="InterPro" id="IPR036890">
    <property type="entry name" value="HATPase_C_sf"/>
</dbReference>
<comment type="catalytic activity">
    <reaction evidence="1">
        <text>ATP + protein L-histidine = ADP + protein N-phospho-L-histidine.</text>
        <dbReference type="EC" id="2.7.13.3"/>
    </reaction>
</comment>
<dbReference type="InterPro" id="IPR000014">
    <property type="entry name" value="PAS"/>
</dbReference>
<evidence type="ECO:0000256" key="4">
    <source>
        <dbReference type="ARBA" id="ARBA00022679"/>
    </source>
</evidence>
<organism evidence="12 13">
    <name type="scientific">Bradyrhizobium septentrionale</name>
    <dbReference type="NCBI Taxonomy" id="1404411"/>
    <lineage>
        <taxon>Bacteria</taxon>
        <taxon>Pseudomonadati</taxon>
        <taxon>Pseudomonadota</taxon>
        <taxon>Alphaproteobacteria</taxon>
        <taxon>Hyphomicrobiales</taxon>
        <taxon>Nitrobacteraceae</taxon>
        <taxon>Bradyrhizobium</taxon>
    </lineage>
</organism>
<evidence type="ECO:0000259" key="9">
    <source>
        <dbReference type="PROSITE" id="PS50109"/>
    </source>
</evidence>
<evidence type="ECO:0000256" key="6">
    <source>
        <dbReference type="ARBA" id="ARBA00022777"/>
    </source>
</evidence>
<dbReference type="InterPro" id="IPR003594">
    <property type="entry name" value="HATPase_dom"/>
</dbReference>
<dbReference type="PANTHER" id="PTHR43065:SF10">
    <property type="entry name" value="PEROXIDE STRESS-ACTIVATED HISTIDINE KINASE MAK3"/>
    <property type="match status" value="1"/>
</dbReference>
<evidence type="ECO:0000313" key="13">
    <source>
        <dbReference type="Proteomes" id="UP001432046"/>
    </source>
</evidence>
<dbReference type="SMART" id="SM00086">
    <property type="entry name" value="PAC"/>
    <property type="match status" value="1"/>
</dbReference>
<dbReference type="PRINTS" id="PR00344">
    <property type="entry name" value="BCTRLSENSOR"/>
</dbReference>
<dbReference type="Gene3D" id="2.10.70.100">
    <property type="match status" value="1"/>
</dbReference>
<dbReference type="SMART" id="SM00091">
    <property type="entry name" value="PAS"/>
    <property type="match status" value="1"/>
</dbReference>
<dbReference type="SUPFAM" id="SSF55785">
    <property type="entry name" value="PYP-like sensor domain (PAS domain)"/>
    <property type="match status" value="1"/>
</dbReference>
<dbReference type="Pfam" id="PF02518">
    <property type="entry name" value="HATPase_c"/>
    <property type="match status" value="1"/>
</dbReference>